<accession>A0AA90Z3Z5</accession>
<proteinExistence type="inferred from homology"/>
<dbReference type="AlphaFoldDB" id="A0AA90Z3Z5"/>
<dbReference type="Proteomes" id="UP000597886">
    <property type="component" value="Unassembled WGS sequence"/>
</dbReference>
<evidence type="ECO:0000256" key="3">
    <source>
        <dbReference type="ARBA" id="ARBA00023125"/>
    </source>
</evidence>
<dbReference type="EMBL" id="WVRA01000006">
    <property type="protein sequence ID" value="NOE19627.1"/>
    <property type="molecule type" value="Genomic_DNA"/>
</dbReference>
<keyword evidence="2" id="KW-0805">Transcription regulation</keyword>
<sequence>MENPRLDIRHLQMIRAIGKTGRVVDAADELGLTPSALSHRIREAERRLGVPLFERMHKRLRMTAAAEYLARFSDKFLSEMYVIEDEVRRMNAGIDHVVRIAVENYSAYHWFPAFLQMFRAKHPAIDIQIMAGYRRDMVTSLLDRQIDLAIVAGESSHAATRSLHLFQDPLVFVCAPEHPLAGAASVSARDIEGQRFITFTKIPEPDQEFARLFRAERRYPNWTAAVELPEAIVELVAANQGTSILAQWAVSPHVASKRILAIPLGPDPVLMNWSCKFRTDEPEDGPVLRVAHALQDWQIAGRASRPATVSSTRISASPMPQPPRTSASVPSRSSSKKNRTKRH</sequence>
<protein>
    <submittedName>
        <fullName evidence="7">LysR family transcriptional regulator</fullName>
    </submittedName>
</protein>
<feature type="compositionally biased region" description="Basic residues" evidence="5">
    <location>
        <begin position="334"/>
        <end position="343"/>
    </location>
</feature>
<dbReference type="GO" id="GO:0003677">
    <property type="term" value="F:DNA binding"/>
    <property type="evidence" value="ECO:0007669"/>
    <property type="project" value="UniProtKB-KW"/>
</dbReference>
<dbReference type="PANTHER" id="PTHR30419">
    <property type="entry name" value="HTH-TYPE TRANSCRIPTIONAL REGULATOR YBHD"/>
    <property type="match status" value="1"/>
</dbReference>
<dbReference type="GO" id="GO:0003700">
    <property type="term" value="F:DNA-binding transcription factor activity"/>
    <property type="evidence" value="ECO:0007669"/>
    <property type="project" value="InterPro"/>
</dbReference>
<feature type="region of interest" description="Disordered" evidence="5">
    <location>
        <begin position="301"/>
        <end position="343"/>
    </location>
</feature>
<dbReference type="Gene3D" id="1.10.10.10">
    <property type="entry name" value="Winged helix-like DNA-binding domain superfamily/Winged helix DNA-binding domain"/>
    <property type="match status" value="1"/>
</dbReference>
<dbReference type="InterPro" id="IPR000847">
    <property type="entry name" value="LysR_HTH_N"/>
</dbReference>
<evidence type="ECO:0000256" key="1">
    <source>
        <dbReference type="ARBA" id="ARBA00009437"/>
    </source>
</evidence>
<evidence type="ECO:0000313" key="7">
    <source>
        <dbReference type="EMBL" id="NOE19627.1"/>
    </source>
</evidence>
<evidence type="ECO:0000256" key="5">
    <source>
        <dbReference type="SAM" id="MobiDB-lite"/>
    </source>
</evidence>
<dbReference type="InterPro" id="IPR036390">
    <property type="entry name" value="WH_DNA-bd_sf"/>
</dbReference>
<evidence type="ECO:0000256" key="4">
    <source>
        <dbReference type="ARBA" id="ARBA00023163"/>
    </source>
</evidence>
<dbReference type="CDD" id="cd05466">
    <property type="entry name" value="PBP2_LTTR_substrate"/>
    <property type="match status" value="1"/>
</dbReference>
<dbReference type="Pfam" id="PF03466">
    <property type="entry name" value="LysR_substrate"/>
    <property type="match status" value="1"/>
</dbReference>
<dbReference type="InterPro" id="IPR050950">
    <property type="entry name" value="HTH-type_LysR_regulators"/>
</dbReference>
<dbReference type="SUPFAM" id="SSF53850">
    <property type="entry name" value="Periplasmic binding protein-like II"/>
    <property type="match status" value="1"/>
</dbReference>
<keyword evidence="4" id="KW-0804">Transcription</keyword>
<feature type="domain" description="HTH lysR-type" evidence="6">
    <location>
        <begin position="6"/>
        <end position="63"/>
    </location>
</feature>
<evidence type="ECO:0000256" key="2">
    <source>
        <dbReference type="ARBA" id="ARBA00023015"/>
    </source>
</evidence>
<name>A0AA90Z3Z5_9RHOB</name>
<feature type="compositionally biased region" description="Low complexity" evidence="5">
    <location>
        <begin position="324"/>
        <end position="333"/>
    </location>
</feature>
<dbReference type="InterPro" id="IPR036388">
    <property type="entry name" value="WH-like_DNA-bd_sf"/>
</dbReference>
<keyword evidence="3" id="KW-0238">DNA-binding</keyword>
<dbReference type="Gene3D" id="3.40.190.10">
    <property type="entry name" value="Periplasmic binding protein-like II"/>
    <property type="match status" value="2"/>
</dbReference>
<evidence type="ECO:0000313" key="8">
    <source>
        <dbReference type="Proteomes" id="UP000597886"/>
    </source>
</evidence>
<gene>
    <name evidence="7" type="ORF">GS634_16005</name>
</gene>
<dbReference type="Pfam" id="PF00126">
    <property type="entry name" value="HTH_1"/>
    <property type="match status" value="1"/>
</dbReference>
<dbReference type="SUPFAM" id="SSF46785">
    <property type="entry name" value="Winged helix' DNA-binding domain"/>
    <property type="match status" value="1"/>
</dbReference>
<reference evidence="7" key="1">
    <citation type="submission" date="2019-12" db="EMBL/GenBank/DDBJ databases">
        <title>Ruegeria JWLKs population differentiation of coral mucus and skeleton niches.</title>
        <authorList>
            <person name="Luo D."/>
        </authorList>
    </citation>
    <scope>NUCLEOTIDE SEQUENCE</scope>
    <source>
        <strain evidence="7">HKCCD6181</strain>
    </source>
</reference>
<dbReference type="InterPro" id="IPR005119">
    <property type="entry name" value="LysR_subst-bd"/>
</dbReference>
<comment type="caution">
    <text evidence="7">The sequence shown here is derived from an EMBL/GenBank/DDBJ whole genome shotgun (WGS) entry which is preliminary data.</text>
</comment>
<comment type="similarity">
    <text evidence="1">Belongs to the LysR transcriptional regulatory family.</text>
</comment>
<evidence type="ECO:0000259" key="6">
    <source>
        <dbReference type="PROSITE" id="PS50931"/>
    </source>
</evidence>
<organism evidence="7 8">
    <name type="scientific">Ruegeria atlantica</name>
    <dbReference type="NCBI Taxonomy" id="81569"/>
    <lineage>
        <taxon>Bacteria</taxon>
        <taxon>Pseudomonadati</taxon>
        <taxon>Pseudomonadota</taxon>
        <taxon>Alphaproteobacteria</taxon>
        <taxon>Rhodobacterales</taxon>
        <taxon>Roseobacteraceae</taxon>
        <taxon>Ruegeria</taxon>
    </lineage>
</organism>
<dbReference type="GO" id="GO:0005829">
    <property type="term" value="C:cytosol"/>
    <property type="evidence" value="ECO:0007669"/>
    <property type="project" value="TreeGrafter"/>
</dbReference>
<dbReference type="PROSITE" id="PS50931">
    <property type="entry name" value="HTH_LYSR"/>
    <property type="match status" value="1"/>
</dbReference>